<dbReference type="InterPro" id="IPR004401">
    <property type="entry name" value="YbaB/EbfC"/>
</dbReference>
<reference evidence="1 2" key="1">
    <citation type="submission" date="2017-06" db="EMBL/GenBank/DDBJ databases">
        <authorList>
            <person name="Kim H.J."/>
            <person name="Triplett B.A."/>
        </authorList>
    </citation>
    <scope>NUCLEOTIDE SEQUENCE [LARGE SCALE GENOMIC DNA]</scope>
    <source>
        <strain evidence="1 2">CGMCC 4.2132</strain>
    </source>
</reference>
<evidence type="ECO:0000313" key="2">
    <source>
        <dbReference type="Proteomes" id="UP000198282"/>
    </source>
</evidence>
<dbReference type="Proteomes" id="UP000198282">
    <property type="component" value="Unassembled WGS sequence"/>
</dbReference>
<gene>
    <name evidence="1" type="ORF">SAMN05216276_101682</name>
</gene>
<accession>A0A239HF23</accession>
<name>A0A239HF23_9ACTN</name>
<dbReference type="EMBL" id="FZOD01000016">
    <property type="protein sequence ID" value="SNS79638.1"/>
    <property type="molecule type" value="Genomic_DNA"/>
</dbReference>
<sequence length="171" mass="18808">MQKWLLAPSGVGVAGWLRWKTGQSMTGFGNFENIDVDKVLRGAGEHFARVEEIQKGMAALVGRARDEDGLVTVEYTSGGLSELDLNPKAMRLSSGELAEKIKMVVRDAARDLQEQIGTVMGEAFGEEGNPMRYADDPDAALEQIREAGAAYDRTFEDVMGELDRISRRLDL</sequence>
<evidence type="ECO:0000313" key="1">
    <source>
        <dbReference type="EMBL" id="SNS79638.1"/>
    </source>
</evidence>
<dbReference type="AlphaFoldDB" id="A0A239HF23"/>
<protein>
    <recommendedName>
        <fullName evidence="3">YbaB/EbfC DNA-binding family protein</fullName>
    </recommendedName>
</protein>
<proteinExistence type="predicted"/>
<evidence type="ECO:0008006" key="3">
    <source>
        <dbReference type="Google" id="ProtNLM"/>
    </source>
</evidence>
<dbReference type="GO" id="GO:0003677">
    <property type="term" value="F:DNA binding"/>
    <property type="evidence" value="ECO:0007669"/>
    <property type="project" value="InterPro"/>
</dbReference>
<keyword evidence="2" id="KW-1185">Reference proteome</keyword>
<dbReference type="Gene3D" id="3.30.1310.10">
    <property type="entry name" value="Nucleoid-associated protein YbaB-like domain"/>
    <property type="match status" value="1"/>
</dbReference>
<organism evidence="1 2">
    <name type="scientific">Streptosporangium subroseum</name>
    <dbReference type="NCBI Taxonomy" id="106412"/>
    <lineage>
        <taxon>Bacteria</taxon>
        <taxon>Bacillati</taxon>
        <taxon>Actinomycetota</taxon>
        <taxon>Actinomycetes</taxon>
        <taxon>Streptosporangiales</taxon>
        <taxon>Streptosporangiaceae</taxon>
        <taxon>Streptosporangium</taxon>
    </lineage>
</organism>
<dbReference type="Pfam" id="PF02575">
    <property type="entry name" value="YbaB_DNA_bd"/>
    <property type="match status" value="1"/>
</dbReference>
<dbReference type="InterPro" id="IPR036894">
    <property type="entry name" value="YbaB-like_sf"/>
</dbReference>